<keyword evidence="1" id="KW-0805">Transcription regulation</keyword>
<gene>
    <name evidence="5" type="ORF">GCM10008171_15550</name>
</gene>
<dbReference type="PROSITE" id="PS51118">
    <property type="entry name" value="HTH_HXLR"/>
    <property type="match status" value="1"/>
</dbReference>
<accession>A0A9W6N3J0</accession>
<dbReference type="InterPro" id="IPR036388">
    <property type="entry name" value="WH-like_DNA-bd_sf"/>
</dbReference>
<name>A0A9W6N3J0_9HYPH</name>
<dbReference type="PANTHER" id="PTHR33204:SF37">
    <property type="entry name" value="HTH-TYPE TRANSCRIPTIONAL REGULATOR YODB"/>
    <property type="match status" value="1"/>
</dbReference>
<keyword evidence="2" id="KW-0238">DNA-binding</keyword>
<dbReference type="RefSeq" id="WP_271204248.1">
    <property type="nucleotide sequence ID" value="NZ_BSFK01000007.1"/>
</dbReference>
<dbReference type="Proteomes" id="UP001143364">
    <property type="component" value="Unassembled WGS sequence"/>
</dbReference>
<reference evidence="5" key="1">
    <citation type="journal article" date="2014" name="Int. J. Syst. Evol. Microbiol.">
        <title>Complete genome sequence of Corynebacterium casei LMG S-19264T (=DSM 44701T), isolated from a smear-ripened cheese.</title>
        <authorList>
            <consortium name="US DOE Joint Genome Institute (JGI-PGF)"/>
            <person name="Walter F."/>
            <person name="Albersmeier A."/>
            <person name="Kalinowski J."/>
            <person name="Ruckert C."/>
        </authorList>
    </citation>
    <scope>NUCLEOTIDE SEQUENCE</scope>
    <source>
        <strain evidence="5">VKM B-2555</strain>
    </source>
</reference>
<evidence type="ECO:0000256" key="2">
    <source>
        <dbReference type="ARBA" id="ARBA00023125"/>
    </source>
</evidence>
<keyword evidence="3" id="KW-0804">Transcription</keyword>
<dbReference type="InterPro" id="IPR011991">
    <property type="entry name" value="ArsR-like_HTH"/>
</dbReference>
<dbReference type="CDD" id="cd00090">
    <property type="entry name" value="HTH_ARSR"/>
    <property type="match status" value="1"/>
</dbReference>
<feature type="domain" description="HTH hxlR-type" evidence="4">
    <location>
        <begin position="16"/>
        <end position="114"/>
    </location>
</feature>
<comment type="caution">
    <text evidence="5">The sequence shown here is derived from an EMBL/GenBank/DDBJ whole genome shotgun (WGS) entry which is preliminary data.</text>
</comment>
<dbReference type="PANTHER" id="PTHR33204">
    <property type="entry name" value="TRANSCRIPTIONAL REGULATOR, MARR FAMILY"/>
    <property type="match status" value="1"/>
</dbReference>
<sequence length="134" mass="14431">MDTPASLRPNAYAAECPTRMVLDRIANKWAALVIGLLADGPMRFNQIRRAVQGLSQKALSQTLKGLERDGLVRRTAFATVPVTVEYALTPLGLTLATLVDGLRLWAEANIDAVQQAQRRYDADLGGDGGPGAKK</sequence>
<dbReference type="GO" id="GO:0003677">
    <property type="term" value="F:DNA binding"/>
    <property type="evidence" value="ECO:0007669"/>
    <property type="project" value="UniProtKB-KW"/>
</dbReference>
<proteinExistence type="predicted"/>
<evidence type="ECO:0000256" key="1">
    <source>
        <dbReference type="ARBA" id="ARBA00023015"/>
    </source>
</evidence>
<dbReference type="EMBL" id="BSFK01000007">
    <property type="protein sequence ID" value="GLK76301.1"/>
    <property type="molecule type" value="Genomic_DNA"/>
</dbReference>
<evidence type="ECO:0000313" key="6">
    <source>
        <dbReference type="Proteomes" id="UP001143364"/>
    </source>
</evidence>
<reference evidence="5" key="2">
    <citation type="submission" date="2023-01" db="EMBL/GenBank/DDBJ databases">
        <authorList>
            <person name="Sun Q."/>
            <person name="Evtushenko L."/>
        </authorList>
    </citation>
    <scope>NUCLEOTIDE SEQUENCE</scope>
    <source>
        <strain evidence="5">VKM B-2555</strain>
    </source>
</reference>
<dbReference type="InterPro" id="IPR002577">
    <property type="entry name" value="HTH_HxlR"/>
</dbReference>
<evidence type="ECO:0000259" key="4">
    <source>
        <dbReference type="PROSITE" id="PS51118"/>
    </source>
</evidence>
<dbReference type="Gene3D" id="1.10.10.10">
    <property type="entry name" value="Winged helix-like DNA-binding domain superfamily/Winged helix DNA-binding domain"/>
    <property type="match status" value="1"/>
</dbReference>
<dbReference type="SUPFAM" id="SSF46785">
    <property type="entry name" value="Winged helix' DNA-binding domain"/>
    <property type="match status" value="1"/>
</dbReference>
<dbReference type="AlphaFoldDB" id="A0A9W6N3J0"/>
<protein>
    <submittedName>
        <fullName evidence="5">Transcriptional regulator</fullName>
    </submittedName>
</protein>
<evidence type="ECO:0000256" key="3">
    <source>
        <dbReference type="ARBA" id="ARBA00023163"/>
    </source>
</evidence>
<dbReference type="GO" id="GO:0006355">
    <property type="term" value="P:regulation of DNA-templated transcription"/>
    <property type="evidence" value="ECO:0007669"/>
    <property type="project" value="UniProtKB-ARBA"/>
</dbReference>
<dbReference type="Pfam" id="PF01638">
    <property type="entry name" value="HxlR"/>
    <property type="match status" value="1"/>
</dbReference>
<keyword evidence="6" id="KW-1185">Reference proteome</keyword>
<evidence type="ECO:0000313" key="5">
    <source>
        <dbReference type="EMBL" id="GLK76301.1"/>
    </source>
</evidence>
<dbReference type="InterPro" id="IPR036390">
    <property type="entry name" value="WH_DNA-bd_sf"/>
</dbReference>
<organism evidence="5 6">
    <name type="scientific">Methylopila jiangsuensis</name>
    <dbReference type="NCBI Taxonomy" id="586230"/>
    <lineage>
        <taxon>Bacteria</taxon>
        <taxon>Pseudomonadati</taxon>
        <taxon>Pseudomonadota</taxon>
        <taxon>Alphaproteobacteria</taxon>
        <taxon>Hyphomicrobiales</taxon>
        <taxon>Methylopilaceae</taxon>
        <taxon>Methylopila</taxon>
    </lineage>
</organism>